<dbReference type="Gene3D" id="1.20.245.10">
    <property type="entry name" value="Lipoxygenase-1, Domain 5"/>
    <property type="match status" value="1"/>
</dbReference>
<evidence type="ECO:0000313" key="2">
    <source>
        <dbReference type="EMBL" id="OQR86011.1"/>
    </source>
</evidence>
<dbReference type="AlphaFoldDB" id="A0A1V9YJV7"/>
<dbReference type="OrthoDB" id="407298at2759"/>
<dbReference type="Pfam" id="PF00305">
    <property type="entry name" value="Lipoxygenase"/>
    <property type="match status" value="1"/>
</dbReference>
<dbReference type="InterPro" id="IPR013819">
    <property type="entry name" value="LipOase_C"/>
</dbReference>
<dbReference type="GO" id="GO:0016702">
    <property type="term" value="F:oxidoreductase activity, acting on single donors with incorporation of molecular oxygen, incorporation of two atoms of oxygen"/>
    <property type="evidence" value="ECO:0007669"/>
    <property type="project" value="InterPro"/>
</dbReference>
<dbReference type="EMBL" id="JNBS01003579">
    <property type="protein sequence ID" value="OQR86011.1"/>
    <property type="molecule type" value="Genomic_DNA"/>
</dbReference>
<dbReference type="GO" id="GO:0046872">
    <property type="term" value="F:metal ion binding"/>
    <property type="evidence" value="ECO:0007669"/>
    <property type="project" value="InterPro"/>
</dbReference>
<reference evidence="2 3" key="1">
    <citation type="journal article" date="2014" name="Genome Biol. Evol.">
        <title>The secreted proteins of Achlya hypogyna and Thraustotheca clavata identify the ancestral oomycete secretome and reveal gene acquisitions by horizontal gene transfer.</title>
        <authorList>
            <person name="Misner I."/>
            <person name="Blouin N."/>
            <person name="Leonard G."/>
            <person name="Richards T.A."/>
            <person name="Lane C.E."/>
        </authorList>
    </citation>
    <scope>NUCLEOTIDE SEQUENCE [LARGE SCALE GENOMIC DNA]</scope>
    <source>
        <strain evidence="2 3">ATCC 34112</strain>
    </source>
</reference>
<evidence type="ECO:0000259" key="1">
    <source>
        <dbReference type="PROSITE" id="PS51393"/>
    </source>
</evidence>
<dbReference type="PROSITE" id="PS51393">
    <property type="entry name" value="LIPOXYGENASE_3"/>
    <property type="match status" value="1"/>
</dbReference>
<evidence type="ECO:0000313" key="3">
    <source>
        <dbReference type="Proteomes" id="UP000243217"/>
    </source>
</evidence>
<protein>
    <recommendedName>
        <fullName evidence="1">Lipoxygenase domain-containing protein</fullName>
    </recommendedName>
</protein>
<keyword evidence="3" id="KW-1185">Reference proteome</keyword>
<gene>
    <name evidence="2" type="ORF">THRCLA_10587</name>
</gene>
<sequence length="150" mass="17257">MWPKALLHRAFALSFDGLEQWNLGLANLRYESFPEHKARQNIDTTTPPYHEDGMDYWNIVRSFVSDYLDIYFLSDVSLTQDASVSAFWVYLTNSLPRTMMRPLNLVNLNDFIAHAIFLVSSMHNHLGTITEYVSYPAFCPSAWVEGELTG</sequence>
<dbReference type="InterPro" id="IPR036226">
    <property type="entry name" value="LipOase_C_sf"/>
</dbReference>
<proteinExistence type="predicted"/>
<name>A0A1V9YJV7_9STRA</name>
<accession>A0A1V9YJV7</accession>
<feature type="domain" description="Lipoxygenase" evidence="1">
    <location>
        <begin position="1"/>
        <end position="88"/>
    </location>
</feature>
<organism evidence="2 3">
    <name type="scientific">Thraustotheca clavata</name>
    <dbReference type="NCBI Taxonomy" id="74557"/>
    <lineage>
        <taxon>Eukaryota</taxon>
        <taxon>Sar</taxon>
        <taxon>Stramenopiles</taxon>
        <taxon>Oomycota</taxon>
        <taxon>Saprolegniomycetes</taxon>
        <taxon>Saprolegniales</taxon>
        <taxon>Achlyaceae</taxon>
        <taxon>Thraustotheca</taxon>
    </lineage>
</organism>
<dbReference type="Proteomes" id="UP000243217">
    <property type="component" value="Unassembled WGS sequence"/>
</dbReference>
<dbReference type="SUPFAM" id="SSF48484">
    <property type="entry name" value="Lipoxigenase"/>
    <property type="match status" value="1"/>
</dbReference>
<comment type="caution">
    <text evidence="2">The sequence shown here is derived from an EMBL/GenBank/DDBJ whole genome shotgun (WGS) entry which is preliminary data.</text>
</comment>